<dbReference type="InterPro" id="IPR006321">
    <property type="entry name" value="PilT/PilU"/>
</dbReference>
<dbReference type="Proteomes" id="UP000095342">
    <property type="component" value="Chromosome"/>
</dbReference>
<dbReference type="InterPro" id="IPR027417">
    <property type="entry name" value="P-loop_NTPase"/>
</dbReference>
<dbReference type="GO" id="GO:0005524">
    <property type="term" value="F:ATP binding"/>
    <property type="evidence" value="ECO:0007669"/>
    <property type="project" value="InterPro"/>
</dbReference>
<dbReference type="InterPro" id="IPR001482">
    <property type="entry name" value="T2SS/T4SS_dom"/>
</dbReference>
<gene>
    <name evidence="3" type="ORF">BJI67_02985</name>
</gene>
<name>A0A1D8K5D6_9GAMM</name>
<evidence type="ECO:0000313" key="3">
    <source>
        <dbReference type="EMBL" id="AOV16168.1"/>
    </source>
</evidence>
<dbReference type="PANTHER" id="PTHR30486:SF6">
    <property type="entry name" value="TYPE IV PILUS RETRACTATION ATPASE PILT"/>
    <property type="match status" value="1"/>
</dbReference>
<protein>
    <submittedName>
        <fullName evidence="3">Type IV pili twitching motility protein PilT</fullName>
    </submittedName>
</protein>
<dbReference type="KEGG" id="aaeo:BJI67_02985"/>
<dbReference type="Gene3D" id="3.40.50.300">
    <property type="entry name" value="P-loop containing nucleotide triphosphate hydrolases"/>
    <property type="match status" value="1"/>
</dbReference>
<dbReference type="EMBL" id="CP017448">
    <property type="protein sequence ID" value="AOV16168.1"/>
    <property type="molecule type" value="Genomic_DNA"/>
</dbReference>
<evidence type="ECO:0000256" key="1">
    <source>
        <dbReference type="ARBA" id="ARBA00006611"/>
    </source>
</evidence>
<dbReference type="SUPFAM" id="SSF52540">
    <property type="entry name" value="P-loop containing nucleoside triphosphate hydrolases"/>
    <property type="match status" value="1"/>
</dbReference>
<reference evidence="3 4" key="1">
    <citation type="submission" date="2016-09" db="EMBL/GenBank/DDBJ databases">
        <title>Acidihalobacter prosperus V6 (DSM14174).</title>
        <authorList>
            <person name="Khaleque H.N."/>
            <person name="Ramsay J.P."/>
            <person name="Murphy R.J.T."/>
            <person name="Kaksonen A.H."/>
            <person name="Boxall N.J."/>
            <person name="Watkin E.L.J."/>
        </authorList>
    </citation>
    <scope>NUCLEOTIDE SEQUENCE [LARGE SCALE GENOMIC DNA]</scope>
    <source>
        <strain evidence="3 4">V6</strain>
    </source>
</reference>
<evidence type="ECO:0000259" key="2">
    <source>
        <dbReference type="PROSITE" id="PS00662"/>
    </source>
</evidence>
<dbReference type="CDD" id="cd01131">
    <property type="entry name" value="PilT"/>
    <property type="match status" value="1"/>
</dbReference>
<dbReference type="Pfam" id="PF00437">
    <property type="entry name" value="T2SSE"/>
    <property type="match status" value="1"/>
</dbReference>
<feature type="domain" description="Bacterial type II secretion system protein E" evidence="2">
    <location>
        <begin position="194"/>
        <end position="208"/>
    </location>
</feature>
<accession>A0A1D8K5D6</accession>
<keyword evidence="4" id="KW-1185">Reference proteome</keyword>
<dbReference type="RefSeq" id="WP_070071764.1">
    <property type="nucleotide sequence ID" value="NZ_CP017448.1"/>
</dbReference>
<dbReference type="InterPro" id="IPR050921">
    <property type="entry name" value="T4SS_GSP_E_ATPase"/>
</dbReference>
<proteinExistence type="inferred from homology"/>
<organism evidence="3 4">
    <name type="scientific">Acidihalobacter aeolianus</name>
    <dbReference type="NCBI Taxonomy" id="2792603"/>
    <lineage>
        <taxon>Bacteria</taxon>
        <taxon>Pseudomonadati</taxon>
        <taxon>Pseudomonadota</taxon>
        <taxon>Gammaproteobacteria</taxon>
        <taxon>Chromatiales</taxon>
        <taxon>Ectothiorhodospiraceae</taxon>
        <taxon>Acidihalobacter</taxon>
    </lineage>
</organism>
<dbReference type="GO" id="GO:0016887">
    <property type="term" value="F:ATP hydrolysis activity"/>
    <property type="evidence" value="ECO:0007669"/>
    <property type="project" value="InterPro"/>
</dbReference>
<dbReference type="PANTHER" id="PTHR30486">
    <property type="entry name" value="TWITCHING MOTILITY PROTEIN PILT"/>
    <property type="match status" value="1"/>
</dbReference>
<comment type="similarity">
    <text evidence="1">Belongs to the GSP E family.</text>
</comment>
<dbReference type="Gene3D" id="3.30.450.90">
    <property type="match status" value="1"/>
</dbReference>
<dbReference type="AlphaFoldDB" id="A0A1D8K5D6"/>
<evidence type="ECO:0000313" key="4">
    <source>
        <dbReference type="Proteomes" id="UP000095342"/>
    </source>
</evidence>
<dbReference type="NCBIfam" id="TIGR01420">
    <property type="entry name" value="pilT_fam"/>
    <property type="match status" value="1"/>
</dbReference>
<sequence>MSRVDRWLEGLLERDGSDMHLIAGQLPRMRLDGELTAVGEETLPAGEVEELAGELLGTSLRERFERDDHVDFAYQMASKGRFRVNLFRHLGGLGLVMRAIPQVPQTLDALGLPPVLRSLCQHKQGLVLVTGKTGSGKSTTLAAMVDFINTNRRGHILTIEDPIEFMHPRKRCLVSQREVGEHTPGFAAALRSALREDPDVILVGELRDHETIALAVTAAETGILVLGTLHTRRADLTVERLINVFPASKQAQVRIMLSTSLRGVVAQQLLRRAEGHGRAAAIEVLVNTPAVSSLIREGKVGQLETAIQSGGLVGMQTMDGDLRRLIDAGVIRGHEAYVHSTHKESFHAYLADGQVSR</sequence>
<dbReference type="PROSITE" id="PS00662">
    <property type="entry name" value="T2SP_E"/>
    <property type="match status" value="1"/>
</dbReference>